<evidence type="ECO:0000256" key="4">
    <source>
        <dbReference type="ARBA" id="ARBA00022448"/>
    </source>
</evidence>
<reference evidence="9 10" key="1">
    <citation type="submission" date="2023-09" db="EMBL/GenBank/DDBJ databases">
        <title>Nesidiocoris tenuis whole genome shotgun sequence.</title>
        <authorList>
            <person name="Shibata T."/>
            <person name="Shimoda M."/>
            <person name="Kobayashi T."/>
            <person name="Uehara T."/>
        </authorList>
    </citation>
    <scope>NUCLEOTIDE SEQUENCE [LARGE SCALE GENOMIC DNA]</scope>
    <source>
        <strain evidence="9 10">Japan</strain>
    </source>
</reference>
<evidence type="ECO:0000256" key="5">
    <source>
        <dbReference type="ARBA" id="ARBA00022490"/>
    </source>
</evidence>
<organism evidence="9 10">
    <name type="scientific">Nesidiocoris tenuis</name>
    <dbReference type="NCBI Taxonomy" id="355587"/>
    <lineage>
        <taxon>Eukaryota</taxon>
        <taxon>Metazoa</taxon>
        <taxon>Ecdysozoa</taxon>
        <taxon>Arthropoda</taxon>
        <taxon>Hexapoda</taxon>
        <taxon>Insecta</taxon>
        <taxon>Pterygota</taxon>
        <taxon>Neoptera</taxon>
        <taxon>Paraneoptera</taxon>
        <taxon>Hemiptera</taxon>
        <taxon>Heteroptera</taxon>
        <taxon>Panheteroptera</taxon>
        <taxon>Cimicomorpha</taxon>
        <taxon>Miridae</taxon>
        <taxon>Dicyphina</taxon>
        <taxon>Nesidiocoris</taxon>
    </lineage>
</organism>
<dbReference type="InterPro" id="IPR011989">
    <property type="entry name" value="ARM-like"/>
</dbReference>
<gene>
    <name evidence="9" type="ORF">NTJ_14238</name>
</gene>
<proteinExistence type="inferred from homology"/>
<evidence type="ECO:0000256" key="2">
    <source>
        <dbReference type="ARBA" id="ARBA00004496"/>
    </source>
</evidence>
<dbReference type="EMBL" id="AP028920">
    <property type="protein sequence ID" value="BET01422.1"/>
    <property type="molecule type" value="Genomic_DNA"/>
</dbReference>
<keyword evidence="5" id="KW-0963">Cytoplasm</keyword>
<keyword evidence="10" id="KW-1185">Reference proteome</keyword>
<evidence type="ECO:0000256" key="7">
    <source>
        <dbReference type="ARBA" id="ARBA00023242"/>
    </source>
</evidence>
<evidence type="ECO:0000256" key="8">
    <source>
        <dbReference type="ARBA" id="ARBA00040444"/>
    </source>
</evidence>
<evidence type="ECO:0000256" key="1">
    <source>
        <dbReference type="ARBA" id="ARBA00004123"/>
    </source>
</evidence>
<dbReference type="InterPro" id="IPR016024">
    <property type="entry name" value="ARM-type_fold"/>
</dbReference>
<evidence type="ECO:0000256" key="6">
    <source>
        <dbReference type="ARBA" id="ARBA00022927"/>
    </source>
</evidence>
<comment type="subcellular location">
    <subcellularLocation>
        <location evidence="2">Cytoplasm</location>
    </subcellularLocation>
    <subcellularLocation>
        <location evidence="1">Nucleus</location>
    </subcellularLocation>
</comment>
<dbReference type="PANTHER" id="PTHR12596:SF1">
    <property type="entry name" value="EXPORTIN-4"/>
    <property type="match status" value="1"/>
</dbReference>
<name>A0ABN7BAN0_9HEMI</name>
<keyword evidence="4" id="KW-0813">Transport</keyword>
<dbReference type="PANTHER" id="PTHR12596">
    <property type="entry name" value="EXPORTIN 4,7-RELATED"/>
    <property type="match status" value="1"/>
</dbReference>
<evidence type="ECO:0000256" key="3">
    <source>
        <dbReference type="ARBA" id="ARBA00009466"/>
    </source>
</evidence>
<keyword evidence="7" id="KW-0539">Nucleus</keyword>
<accession>A0ABN7BAN0</accession>
<evidence type="ECO:0000313" key="9">
    <source>
        <dbReference type="EMBL" id="BET01422.1"/>
    </source>
</evidence>
<evidence type="ECO:0000313" key="10">
    <source>
        <dbReference type="Proteomes" id="UP001307889"/>
    </source>
</evidence>
<protein>
    <recommendedName>
        <fullName evidence="8">Exportin-4</fullName>
    </recommendedName>
</protein>
<dbReference type="InterPro" id="IPR044189">
    <property type="entry name" value="XPO4/7-like"/>
</dbReference>
<dbReference type="Proteomes" id="UP001307889">
    <property type="component" value="Chromosome 12"/>
</dbReference>
<sequence length="1135" mass="128439">MAADIMTQLEAAAKVMLAPPSVITSEQRHAAEQVFVNFRLSKTPYVTCKQLLETCTVDYVLFETATTLKDALVREWKYLPEAEVSELRQFLLEYVIQKPTLRPYVRERILQVIAIMIKRHSVQDFGQERRKLLEEVQRLIMEGDLPRQMLGCSIISAVIQEYSNTVKSSDIGLVWEDHFQLKKDFEYTDLRKTLQLVVNALMEIAKLPLPFTENAQTLLKSLLAVCETVLNWNFTPSASRSKYSRLYKKMMGMLERSCEAEKSPSLKLSNQWKDFILDPNVTNLFFEVYWKIRDNPHLAHHALSCLGQLASLNGPTVSSKEHRTAYFTNYIESFVKLVTSIEVRDWEALGFSNIIYNIMTFCPPTVMVTCLSPELVQNLLQQFTRLTVYFAQGAAHEESVQADDHLFMEAFENLMKVWLTLLSDSSHFSDDFCNQASVEVFNTYIKCHLSPPDGTRGTGRELDAEEIEENDEIDQVKFKLQLIAVGVLGRRVPGHSIPILYKLMEMKISALHSNLERIHRNSFNISDSNILGCLFEDIHWLLLIAGHVVAMESKGETALVPPEIMEFSSKQQADDDLTLRVLASTVDPNSVSSSQLDSADHVVRLVVAVLKLCEIEKKVIEANMSHLLSPLVSASLMWFLRHWSYSYLLPNESYYLNMSSALRSTFGVNSGGALWTVNFLLSKIESNLRAFSGEPSIVEGSVDLLVGLLDMREKANFILKSEGFWRLVEHYRDLDTRALPSAAKRGLMKAFTLGGAGIEDSTERENYWLRVLKPVVDKLRSIVEDVRFKANHQDEAVRCGVIDVLESFIGVSQGAQVVTVHAVFSYTQPVLNECAQLINLYNNYQVIVELILEFYVECSRSFSCFLTSSESKRFYQCCLNVIEMYAKSNRGKRTVDGSAEEDAYNDILLLMELFSCLQSKDVCDLSPPDNSNDSGPQVNASDVCLYGLRIMMPLMTVDLLKFPSLCLHYYRMVVFICELFPEKMLTLGDELLNSILSTVQLGLHSFGKEVASMCCTFIQVLGTHVFNAGQHGTFRALAPFVGFLMDLILCRQVNSDVIYSCGSALFTLMCCYLDEYHAAVQRWVGSQSDPSVAERLANAFTSLTADIQPNPRHKSDFQTAFNQFVVDVHGFLLVK</sequence>
<dbReference type="Gene3D" id="1.25.10.10">
    <property type="entry name" value="Leucine-rich Repeat Variant"/>
    <property type="match status" value="2"/>
</dbReference>
<keyword evidence="6" id="KW-0653">Protein transport</keyword>
<comment type="similarity">
    <text evidence="3">Belongs to the exportin family.</text>
</comment>
<dbReference type="SUPFAM" id="SSF48371">
    <property type="entry name" value="ARM repeat"/>
    <property type="match status" value="1"/>
</dbReference>